<feature type="domain" description="Acyl-CoA thioesterase-like C-terminal" evidence="7">
    <location>
        <begin position="200"/>
        <end position="331"/>
    </location>
</feature>
<comment type="similarity">
    <text evidence="1">Belongs to the C/M/P thioester hydrolase family.</text>
</comment>
<keyword evidence="3" id="KW-0378">Hydrolase</keyword>
<dbReference type="InterPro" id="IPR029069">
    <property type="entry name" value="HotDog_dom_sf"/>
</dbReference>
<dbReference type="GO" id="GO:0009062">
    <property type="term" value="P:fatty acid catabolic process"/>
    <property type="evidence" value="ECO:0007669"/>
    <property type="project" value="TreeGrafter"/>
</dbReference>
<evidence type="ECO:0000256" key="3">
    <source>
        <dbReference type="ARBA" id="ARBA00022801"/>
    </source>
</evidence>
<dbReference type="GO" id="GO:0006637">
    <property type="term" value="P:acyl-CoA metabolic process"/>
    <property type="evidence" value="ECO:0007669"/>
    <property type="project" value="InterPro"/>
</dbReference>
<keyword evidence="4" id="KW-0443">Lipid metabolism</keyword>
<evidence type="ECO:0000256" key="5">
    <source>
        <dbReference type="SAM" id="MobiDB-lite"/>
    </source>
</evidence>
<dbReference type="NCBIfam" id="TIGR00189">
    <property type="entry name" value="tesB"/>
    <property type="match status" value="1"/>
</dbReference>
<organism evidence="8 9">
    <name type="scientific">Steinernema glaseri</name>
    <dbReference type="NCBI Taxonomy" id="37863"/>
    <lineage>
        <taxon>Eukaryota</taxon>
        <taxon>Metazoa</taxon>
        <taxon>Ecdysozoa</taxon>
        <taxon>Nematoda</taxon>
        <taxon>Chromadorea</taxon>
        <taxon>Rhabditida</taxon>
        <taxon>Tylenchina</taxon>
        <taxon>Panagrolaimomorpha</taxon>
        <taxon>Strongyloidoidea</taxon>
        <taxon>Steinernematidae</taxon>
        <taxon>Steinernema</taxon>
    </lineage>
</organism>
<dbReference type="Proteomes" id="UP000095287">
    <property type="component" value="Unplaced"/>
</dbReference>
<feature type="domain" description="Acyl-CoA thioesterase-like N-terminal HotDog" evidence="6">
    <location>
        <begin position="69"/>
        <end position="145"/>
    </location>
</feature>
<dbReference type="InterPro" id="IPR049449">
    <property type="entry name" value="TesB_ACOT8-like_N"/>
</dbReference>
<dbReference type="GO" id="GO:0047617">
    <property type="term" value="F:fatty acyl-CoA hydrolase activity"/>
    <property type="evidence" value="ECO:0007669"/>
    <property type="project" value="InterPro"/>
</dbReference>
<sequence length="337" mass="37895">MATEKATMEIDDKKKEVQSNGNGSACVCSSSRAEDVRAGLVDTFLNLERIEANHFLGRHLLKGRKSLSTVYGGQVIGQALSAATRTVDPSLVPHSLHSYFLETGDVNRPILYMVDKVRDGRSFSTRIVKAIQGGRTVFTTQISFHKVEPDAIVHQHTMPQVTPPEDLEDIRPLIEKALKEKDLPPLAKTLLKYKLADLPAPFDRVFQFRPVNQDDFLMTNKNPEPRSCFWLKANEDIGDDPELNYTIAAFISDSTMIETALRPHCSEGFVPSMVFSLDHCIWLHKPNFRVDEWMLYENYSSVAGGSRAFIEGRLWTRDGQLVMSTAQEGLIRAQAKK</sequence>
<evidence type="ECO:0000256" key="4">
    <source>
        <dbReference type="ARBA" id="ARBA00023098"/>
    </source>
</evidence>
<dbReference type="Pfam" id="PF13622">
    <property type="entry name" value="4HBT_3"/>
    <property type="match status" value="1"/>
</dbReference>
<evidence type="ECO:0000256" key="2">
    <source>
        <dbReference type="ARBA" id="ARBA00011881"/>
    </source>
</evidence>
<dbReference type="CDD" id="cd03445">
    <property type="entry name" value="Thioesterase_II_repeat2"/>
    <property type="match status" value="1"/>
</dbReference>
<dbReference type="InterPro" id="IPR003703">
    <property type="entry name" value="Acyl_CoA_thio"/>
</dbReference>
<proteinExistence type="inferred from homology"/>
<name>A0A1I7YTW2_9BILA</name>
<keyword evidence="8" id="KW-1185">Reference proteome</keyword>
<dbReference type="GO" id="GO:0005782">
    <property type="term" value="C:peroxisomal matrix"/>
    <property type="evidence" value="ECO:0007669"/>
    <property type="project" value="UniProtKB-SubCell"/>
</dbReference>
<dbReference type="PANTHER" id="PTHR11066">
    <property type="entry name" value="ACYL-COA THIOESTERASE"/>
    <property type="match status" value="1"/>
</dbReference>
<dbReference type="Pfam" id="PF20789">
    <property type="entry name" value="4HBT_3C"/>
    <property type="match status" value="1"/>
</dbReference>
<dbReference type="SUPFAM" id="SSF54637">
    <property type="entry name" value="Thioesterase/thiol ester dehydrase-isomerase"/>
    <property type="match status" value="2"/>
</dbReference>
<reference evidence="9" key="1">
    <citation type="submission" date="2016-11" db="UniProtKB">
        <authorList>
            <consortium name="WormBaseParasite"/>
        </authorList>
    </citation>
    <scope>IDENTIFICATION</scope>
</reference>
<evidence type="ECO:0000313" key="8">
    <source>
        <dbReference type="Proteomes" id="UP000095287"/>
    </source>
</evidence>
<protein>
    <submittedName>
        <fullName evidence="9">Acyl-coenzyme A thioesterase 8</fullName>
    </submittedName>
</protein>
<accession>A0A1I7YTW2</accession>
<dbReference type="AlphaFoldDB" id="A0A1I7YTW2"/>
<comment type="subunit">
    <text evidence="2">Homotetramer.</text>
</comment>
<dbReference type="PANTHER" id="PTHR11066:SF48">
    <property type="entry name" value="ACYL-COA THIOESTERASE II"/>
    <property type="match status" value="1"/>
</dbReference>
<dbReference type="WBParaSite" id="L893_g19674.t1">
    <property type="protein sequence ID" value="L893_g19674.t1"/>
    <property type="gene ID" value="L893_g19674"/>
</dbReference>
<dbReference type="CDD" id="cd03444">
    <property type="entry name" value="Thioesterase_II_repeat1"/>
    <property type="match status" value="1"/>
</dbReference>
<dbReference type="InterPro" id="IPR049450">
    <property type="entry name" value="ACOT8-like_C"/>
</dbReference>
<feature type="region of interest" description="Disordered" evidence="5">
    <location>
        <begin position="1"/>
        <end position="24"/>
    </location>
</feature>
<dbReference type="InterPro" id="IPR042171">
    <property type="entry name" value="Acyl-CoA_hotdog"/>
</dbReference>
<feature type="compositionally biased region" description="Basic and acidic residues" evidence="5">
    <location>
        <begin position="1"/>
        <end position="17"/>
    </location>
</feature>
<dbReference type="FunFam" id="2.40.160.210:FF:000001">
    <property type="entry name" value="Acyl-CoA thioesterase II"/>
    <property type="match status" value="1"/>
</dbReference>
<evidence type="ECO:0000313" key="9">
    <source>
        <dbReference type="WBParaSite" id="L893_g19674.t1"/>
    </source>
</evidence>
<evidence type="ECO:0000259" key="6">
    <source>
        <dbReference type="Pfam" id="PF13622"/>
    </source>
</evidence>
<evidence type="ECO:0000256" key="1">
    <source>
        <dbReference type="ARBA" id="ARBA00006538"/>
    </source>
</evidence>
<evidence type="ECO:0000259" key="7">
    <source>
        <dbReference type="Pfam" id="PF20789"/>
    </source>
</evidence>
<dbReference type="Gene3D" id="2.40.160.210">
    <property type="entry name" value="Acyl-CoA thioesterase, double hotdog domain"/>
    <property type="match status" value="1"/>
</dbReference>